<evidence type="ECO:0000256" key="2">
    <source>
        <dbReference type="ARBA" id="ARBA00023002"/>
    </source>
</evidence>
<dbReference type="InterPro" id="IPR016163">
    <property type="entry name" value="Ald_DH_C"/>
</dbReference>
<evidence type="ECO:0000256" key="5">
    <source>
        <dbReference type="RuleBase" id="RU003345"/>
    </source>
</evidence>
<dbReference type="InterPro" id="IPR015590">
    <property type="entry name" value="Aldehyde_DH_dom"/>
</dbReference>
<organism evidence="7 8">
    <name type="scientific">Caenorhabditis bovis</name>
    <dbReference type="NCBI Taxonomy" id="2654633"/>
    <lineage>
        <taxon>Eukaryota</taxon>
        <taxon>Metazoa</taxon>
        <taxon>Ecdysozoa</taxon>
        <taxon>Nematoda</taxon>
        <taxon>Chromadorea</taxon>
        <taxon>Rhabditida</taxon>
        <taxon>Rhabditina</taxon>
        <taxon>Rhabditomorpha</taxon>
        <taxon>Rhabditoidea</taxon>
        <taxon>Rhabditidae</taxon>
        <taxon>Peloderinae</taxon>
        <taxon>Caenorhabditis</taxon>
    </lineage>
</organism>
<reference evidence="7 8" key="1">
    <citation type="submission" date="2020-04" db="EMBL/GenBank/DDBJ databases">
        <authorList>
            <person name="Laetsch R D."/>
            <person name="Stevens L."/>
            <person name="Kumar S."/>
            <person name="Blaxter L. M."/>
        </authorList>
    </citation>
    <scope>NUCLEOTIDE SEQUENCE [LARGE SCALE GENOMIC DNA]</scope>
</reference>
<dbReference type="PROSITE" id="PS00070">
    <property type="entry name" value="ALDEHYDE_DEHYDR_CYS"/>
    <property type="match status" value="1"/>
</dbReference>
<keyword evidence="3" id="KW-0520">NAD</keyword>
<keyword evidence="2 5" id="KW-0560">Oxidoreductase</keyword>
<dbReference type="EMBL" id="CADEPM010000002">
    <property type="protein sequence ID" value="CAB3399188.1"/>
    <property type="molecule type" value="Genomic_DNA"/>
</dbReference>
<dbReference type="InterPro" id="IPR016162">
    <property type="entry name" value="Ald_DH_N"/>
</dbReference>
<dbReference type="Pfam" id="PF00171">
    <property type="entry name" value="Aldedh"/>
    <property type="match status" value="1"/>
</dbReference>
<dbReference type="AlphaFoldDB" id="A0A8S1EBC2"/>
<dbReference type="CDD" id="cd07093">
    <property type="entry name" value="ALDH_F8_HMSADH"/>
    <property type="match status" value="1"/>
</dbReference>
<dbReference type="Gene3D" id="3.40.309.10">
    <property type="entry name" value="Aldehyde Dehydrogenase, Chain A, domain 2"/>
    <property type="match status" value="1"/>
</dbReference>
<proteinExistence type="inferred from homology"/>
<evidence type="ECO:0000313" key="8">
    <source>
        <dbReference type="Proteomes" id="UP000494206"/>
    </source>
</evidence>
<gene>
    <name evidence="7" type="ORF">CBOVIS_LOCUS2353</name>
</gene>
<feature type="domain" description="Aldehyde dehydrogenase" evidence="6">
    <location>
        <begin position="37"/>
        <end position="494"/>
    </location>
</feature>
<dbReference type="InterPro" id="IPR016160">
    <property type="entry name" value="Ald_DH_CS_CYS"/>
</dbReference>
<feature type="active site" evidence="4">
    <location>
        <position position="269"/>
    </location>
</feature>
<dbReference type="InterPro" id="IPR029510">
    <property type="entry name" value="Ald_DH_CS_GLU"/>
</dbReference>
<dbReference type="PANTHER" id="PTHR43720">
    <property type="entry name" value="2-AMINOMUCONIC SEMIALDEHYDE DEHYDROGENASE"/>
    <property type="match status" value="1"/>
</dbReference>
<dbReference type="InterPro" id="IPR016161">
    <property type="entry name" value="Ald_DH/histidinol_DH"/>
</dbReference>
<protein>
    <recommendedName>
        <fullName evidence="6">Aldehyde dehydrogenase domain-containing protein</fullName>
    </recommendedName>
</protein>
<dbReference type="PROSITE" id="PS00687">
    <property type="entry name" value="ALDEHYDE_DEHYDR_GLU"/>
    <property type="match status" value="1"/>
</dbReference>
<keyword evidence="8" id="KW-1185">Reference proteome</keyword>
<evidence type="ECO:0000259" key="6">
    <source>
        <dbReference type="Pfam" id="PF00171"/>
    </source>
</evidence>
<dbReference type="FunFam" id="3.40.605.10:FF:000001">
    <property type="entry name" value="Aldehyde dehydrogenase 1"/>
    <property type="match status" value="1"/>
</dbReference>
<dbReference type="OrthoDB" id="310895at2759"/>
<evidence type="ECO:0000256" key="1">
    <source>
        <dbReference type="ARBA" id="ARBA00009986"/>
    </source>
</evidence>
<dbReference type="Gene3D" id="3.40.605.10">
    <property type="entry name" value="Aldehyde Dehydrogenase, Chain A, domain 1"/>
    <property type="match status" value="1"/>
</dbReference>
<dbReference type="PANTHER" id="PTHR43720:SF2">
    <property type="entry name" value="2-AMINOMUCONIC SEMIALDEHYDE DEHYDROGENASE"/>
    <property type="match status" value="1"/>
</dbReference>
<evidence type="ECO:0000256" key="4">
    <source>
        <dbReference type="PROSITE-ProRule" id="PRU10007"/>
    </source>
</evidence>
<accession>A0A8S1EBC2</accession>
<dbReference type="Proteomes" id="UP000494206">
    <property type="component" value="Unassembled WGS sequence"/>
</dbReference>
<comment type="caution">
    <text evidence="7">The sequence shown here is derived from an EMBL/GenBank/DDBJ whole genome shotgun (WGS) entry which is preliminary data.</text>
</comment>
<name>A0A8S1EBC2_9PELO</name>
<dbReference type="GO" id="GO:0016620">
    <property type="term" value="F:oxidoreductase activity, acting on the aldehyde or oxo group of donors, NAD or NADP as acceptor"/>
    <property type="evidence" value="ECO:0007669"/>
    <property type="project" value="InterPro"/>
</dbReference>
<comment type="similarity">
    <text evidence="1 5">Belongs to the aldehyde dehydrogenase family.</text>
</comment>
<evidence type="ECO:0000256" key="3">
    <source>
        <dbReference type="ARBA" id="ARBA00023027"/>
    </source>
</evidence>
<dbReference type="SUPFAM" id="SSF53720">
    <property type="entry name" value="ALDH-like"/>
    <property type="match status" value="1"/>
</dbReference>
<sequence length="499" mass="54290">MNANSFDNILQYLTAFSEEPCLTPITNFINNEFVASSRLMESFNPATGLPWVKIPNSTDLEVSSAISAAKEAFKTWKLTSAAHRSKLMNDLANLLEKHIVALAILESRDQGKPVAIAKALDIPRCIQNFRAFAAAIQTQTAPSAILEEPVKAVSYVKYDPIGVAGLISPWNLPLYLLSFKIAPALAAGNTIVCKPSEMTSVTAWALMHAIKEVGFPPGVVNLVMGEGATAGQYLVDHPDVPLISFTGSTLVGKMIQEKGARLNKKVSLEMGGKNPAIVFSNYNSNDLPLIVKSCFFNQGEICLCTSRLFVQADIFDDFVKKFVQIAKNYSVGDPADNVNIGAINSKQHFQKIKRYIEYAKEEGGIIHCGGVVEMPGKLQNGYFIAPTVITGISDSSKCMTDEIFGPVICLTPFRSIEEVVTRANATEYGLSATVWSTNSSDLLNTAHALRAGTVWCNTWMVRDLNMPFGGCKQSGQGREGIHDSLHFYADAKTVCVKLD</sequence>
<evidence type="ECO:0000313" key="7">
    <source>
        <dbReference type="EMBL" id="CAB3399188.1"/>
    </source>
</evidence>